<dbReference type="AlphaFoldDB" id="A0A2T9YNK6"/>
<accession>A0A2T9YNK6</accession>
<evidence type="ECO:0000313" key="2">
    <source>
        <dbReference type="Proteomes" id="UP000245383"/>
    </source>
</evidence>
<evidence type="ECO:0000313" key="1">
    <source>
        <dbReference type="EMBL" id="PVU93881.1"/>
    </source>
</evidence>
<keyword evidence="2" id="KW-1185">Reference proteome</keyword>
<sequence length="200" mass="22334">MLKNSNRYRSQNNNTFTHQPKFELQSSSQYQAIEIKSIITRRTLTSEKKQCRLRIEDVRLGLQLTPSVFTSVTFSNSTSCVFFATPNTCVTSVIHVPALSVLTNHILVNPVSTLYNGLNLSAVNPEDYLAFTISLYFSNLTIKTYPILDSGTTNSLIDSQFAADNQIPLIQKSVPIPLNVIDWCPIASGCVSHYNKLLNL</sequence>
<protein>
    <submittedName>
        <fullName evidence="1">Uncharacterized protein</fullName>
    </submittedName>
</protein>
<proteinExistence type="predicted"/>
<gene>
    <name evidence="1" type="ORF">BB561_002975</name>
</gene>
<reference evidence="1 2" key="1">
    <citation type="journal article" date="2018" name="MBio">
        <title>Comparative Genomics Reveals the Core Gene Toolbox for the Fungus-Insect Symbiosis.</title>
        <authorList>
            <person name="Wang Y."/>
            <person name="Stata M."/>
            <person name="Wang W."/>
            <person name="Stajich J.E."/>
            <person name="White M.M."/>
            <person name="Moncalvo J.M."/>
        </authorList>
    </citation>
    <scope>NUCLEOTIDE SEQUENCE [LARGE SCALE GENOMIC DNA]</scope>
    <source>
        <strain evidence="1 2">SWE-8-4</strain>
    </source>
</reference>
<dbReference type="EMBL" id="MBFR01000110">
    <property type="protein sequence ID" value="PVU93881.1"/>
    <property type="molecule type" value="Genomic_DNA"/>
</dbReference>
<dbReference type="Proteomes" id="UP000245383">
    <property type="component" value="Unassembled WGS sequence"/>
</dbReference>
<comment type="caution">
    <text evidence="1">The sequence shown here is derived from an EMBL/GenBank/DDBJ whole genome shotgun (WGS) entry which is preliminary data.</text>
</comment>
<organism evidence="1 2">
    <name type="scientific">Smittium simulii</name>
    <dbReference type="NCBI Taxonomy" id="133385"/>
    <lineage>
        <taxon>Eukaryota</taxon>
        <taxon>Fungi</taxon>
        <taxon>Fungi incertae sedis</taxon>
        <taxon>Zoopagomycota</taxon>
        <taxon>Kickxellomycotina</taxon>
        <taxon>Harpellomycetes</taxon>
        <taxon>Harpellales</taxon>
        <taxon>Legeriomycetaceae</taxon>
        <taxon>Smittium</taxon>
    </lineage>
</organism>
<name>A0A2T9YNK6_9FUNG</name>
<dbReference type="OrthoDB" id="9906410at2759"/>